<sequence>MGDMGDPPKKKRLISLCVGCGNQIHDQYILRVSPDLEWHAACLKCAECNQYLDETCTCFVRDGKTYCKRDYIRYAIYSVQYDTRVGAFSYVCLLAGELSSSPPWETRSPPPTPENHNLLCGAVGERLPSHSLPERLSPGSRNARATERVGRNTCGGAAPRPPSSCPHRAPGAALRHHRARGSPEPELERDEPLRRAGLSFQTPLLPQEREEKLFWALEETPCFLLMGILFLPSPSLTAEPISARQPALRPHVHKQPEKTTRVRTVLNEKQLHTLRTCYAANPRPDALMKEQLVEMTGLSPRVIRVWFQNKRCKDKKRSIMMKQLQQQQPNDKTNIQGMTGTPMVAASPERHDGGLQANPVEVQSYQPPWKVLSDFALQSDIDQPAFQQLVNFSEGGPGSNSTGSEVASMSSQLPDTPNSMVASPIEA</sequence>
<dbReference type="GO" id="GO:0005634">
    <property type="term" value="C:nucleus"/>
    <property type="evidence" value="ECO:0007669"/>
    <property type="project" value="UniProtKB-SubCell"/>
</dbReference>
<dbReference type="InterPro" id="IPR009057">
    <property type="entry name" value="Homeodomain-like_sf"/>
</dbReference>
<dbReference type="FunCoup" id="A0A6I9Z787">
    <property type="interactions" value="8"/>
</dbReference>
<dbReference type="SUPFAM" id="SSF46689">
    <property type="entry name" value="Homeodomain-like"/>
    <property type="match status" value="1"/>
</dbReference>
<evidence type="ECO:0000256" key="13">
    <source>
        <dbReference type="ARBA" id="ARBA00023242"/>
    </source>
</evidence>
<feature type="DNA-binding region" description="Homeobox" evidence="15">
    <location>
        <begin position="259"/>
        <end position="318"/>
    </location>
</feature>
<keyword evidence="13 15" id="KW-0539">Nucleus</keyword>
<keyword evidence="8 16" id="KW-0440">LIM domain</keyword>
<dbReference type="InterPro" id="IPR047169">
    <property type="entry name" value="ISL1/2-like"/>
</dbReference>
<evidence type="ECO:0000256" key="14">
    <source>
        <dbReference type="ARBA" id="ARBA00041167"/>
    </source>
</evidence>
<dbReference type="SMART" id="SM00132">
    <property type="entry name" value="LIM"/>
    <property type="match status" value="1"/>
</dbReference>
<keyword evidence="5" id="KW-0221">Differentiation</keyword>
<dbReference type="InterPro" id="IPR017970">
    <property type="entry name" value="Homeobox_CS"/>
</dbReference>
<keyword evidence="3 16" id="KW-0479">Metal-binding</keyword>
<dbReference type="SMART" id="SM00389">
    <property type="entry name" value="HOX"/>
    <property type="match status" value="1"/>
</dbReference>
<proteinExistence type="predicted"/>
<keyword evidence="9 15" id="KW-0238">DNA-binding</keyword>
<organism evidence="21 22">
    <name type="scientific">Geospiza fortis</name>
    <name type="common">Medium ground-finch</name>
    <dbReference type="NCBI Taxonomy" id="48883"/>
    <lineage>
        <taxon>Eukaryota</taxon>
        <taxon>Metazoa</taxon>
        <taxon>Chordata</taxon>
        <taxon>Craniata</taxon>
        <taxon>Vertebrata</taxon>
        <taxon>Euteleostomi</taxon>
        <taxon>Archelosauria</taxon>
        <taxon>Archosauria</taxon>
        <taxon>Dinosauria</taxon>
        <taxon>Saurischia</taxon>
        <taxon>Theropoda</taxon>
        <taxon>Coelurosauria</taxon>
        <taxon>Aves</taxon>
        <taxon>Neognathae</taxon>
        <taxon>Neoaves</taxon>
        <taxon>Telluraves</taxon>
        <taxon>Australaves</taxon>
        <taxon>Passeriformes</taxon>
        <taxon>Thraupidae</taxon>
        <taxon>Geospiza</taxon>
    </lineage>
</organism>
<keyword evidence="7" id="KW-0805">Transcription regulation</keyword>
<keyword evidence="21" id="KW-1185">Reference proteome</keyword>
<dbReference type="AlphaFoldDB" id="A0A6I9Z787"/>
<keyword evidence="11" id="KW-0010">Activator</keyword>
<dbReference type="GO" id="GO:0046872">
    <property type="term" value="F:metal ion binding"/>
    <property type="evidence" value="ECO:0007669"/>
    <property type="project" value="UniProtKB-KW"/>
</dbReference>
<evidence type="ECO:0000256" key="18">
    <source>
        <dbReference type="SAM" id="MobiDB-lite"/>
    </source>
</evidence>
<feature type="compositionally biased region" description="Polar residues" evidence="18">
    <location>
        <begin position="399"/>
        <end position="421"/>
    </location>
</feature>
<dbReference type="PROSITE" id="PS50023">
    <property type="entry name" value="LIM_DOMAIN_2"/>
    <property type="match status" value="1"/>
</dbReference>
<reference evidence="22" key="1">
    <citation type="submission" date="2025-08" db="UniProtKB">
        <authorList>
            <consortium name="RefSeq"/>
        </authorList>
    </citation>
    <scope>IDENTIFICATION</scope>
</reference>
<dbReference type="GO" id="GO:0045944">
    <property type="term" value="P:positive regulation of transcription by RNA polymerase II"/>
    <property type="evidence" value="ECO:0007669"/>
    <property type="project" value="InterPro"/>
</dbReference>
<dbReference type="PANTHER" id="PTHR24204:SF4">
    <property type="entry name" value="INSULIN GENE ENHANCER PROTEIN ISL-1"/>
    <property type="match status" value="1"/>
</dbReference>
<gene>
    <name evidence="22" type="primary">ISL1</name>
</gene>
<evidence type="ECO:0000256" key="9">
    <source>
        <dbReference type="ARBA" id="ARBA00023125"/>
    </source>
</evidence>
<protein>
    <recommendedName>
        <fullName evidence="14">Insulin gene enhancer protein ISL-1</fullName>
    </recommendedName>
</protein>
<evidence type="ECO:0000256" key="5">
    <source>
        <dbReference type="ARBA" id="ARBA00022782"/>
    </source>
</evidence>
<dbReference type="RefSeq" id="XP_014162885.1">
    <property type="nucleotide sequence ID" value="XM_014307410.2"/>
</dbReference>
<evidence type="ECO:0000256" key="16">
    <source>
        <dbReference type="PROSITE-ProRule" id="PRU00125"/>
    </source>
</evidence>
<keyword evidence="10 15" id="KW-0371">Homeobox</keyword>
<dbReference type="InterPro" id="IPR047244">
    <property type="entry name" value="ISL1/2-like_LIM1"/>
</dbReference>
<dbReference type="Gene3D" id="1.10.10.60">
    <property type="entry name" value="Homeodomain-like"/>
    <property type="match status" value="1"/>
</dbReference>
<feature type="domain" description="Homeobox" evidence="20">
    <location>
        <begin position="257"/>
        <end position="317"/>
    </location>
</feature>
<dbReference type="KEGG" id="gfr:102038624"/>
<dbReference type="FunFam" id="1.10.10.60:FF:000041">
    <property type="entry name" value="insulin gene enhancer protein ISL-1"/>
    <property type="match status" value="1"/>
</dbReference>
<dbReference type="OrthoDB" id="125004at2759"/>
<dbReference type="GO" id="GO:0000987">
    <property type="term" value="F:cis-regulatory region sequence-specific DNA binding"/>
    <property type="evidence" value="ECO:0007669"/>
    <property type="project" value="TreeGrafter"/>
</dbReference>
<dbReference type="PROSITE" id="PS00478">
    <property type="entry name" value="LIM_DOMAIN_1"/>
    <property type="match status" value="1"/>
</dbReference>
<dbReference type="InParanoid" id="A0A6I9Z787"/>
<dbReference type="GO" id="GO:0048665">
    <property type="term" value="P:neuron fate specification"/>
    <property type="evidence" value="ECO:0007669"/>
    <property type="project" value="InterPro"/>
</dbReference>
<dbReference type="PROSITE" id="PS50071">
    <property type="entry name" value="HOMEOBOX_2"/>
    <property type="match status" value="1"/>
</dbReference>
<dbReference type="GO" id="GO:0000981">
    <property type="term" value="F:DNA-binding transcription factor activity, RNA polymerase II-specific"/>
    <property type="evidence" value="ECO:0007669"/>
    <property type="project" value="InterPro"/>
</dbReference>
<evidence type="ECO:0000256" key="8">
    <source>
        <dbReference type="ARBA" id="ARBA00023038"/>
    </source>
</evidence>
<dbReference type="CDD" id="cd00086">
    <property type="entry name" value="homeodomain"/>
    <property type="match status" value="1"/>
</dbReference>
<evidence type="ECO:0000256" key="3">
    <source>
        <dbReference type="ARBA" id="ARBA00022723"/>
    </source>
</evidence>
<dbReference type="InterPro" id="IPR001781">
    <property type="entry name" value="Znf_LIM"/>
</dbReference>
<evidence type="ECO:0000256" key="7">
    <source>
        <dbReference type="ARBA" id="ARBA00023015"/>
    </source>
</evidence>
<dbReference type="Pfam" id="PF00412">
    <property type="entry name" value="LIM"/>
    <property type="match status" value="1"/>
</dbReference>
<evidence type="ECO:0000256" key="17">
    <source>
        <dbReference type="RuleBase" id="RU000682"/>
    </source>
</evidence>
<dbReference type="SUPFAM" id="SSF57716">
    <property type="entry name" value="Glucocorticoid receptor-like (DNA-binding domain)"/>
    <property type="match status" value="2"/>
</dbReference>
<keyword evidence="6 16" id="KW-0862">Zinc</keyword>
<evidence type="ECO:0000256" key="4">
    <source>
        <dbReference type="ARBA" id="ARBA00022737"/>
    </source>
</evidence>
<evidence type="ECO:0000313" key="21">
    <source>
        <dbReference type="Proteomes" id="UP000504602"/>
    </source>
</evidence>
<dbReference type="GO" id="GO:0007409">
    <property type="term" value="P:axonogenesis"/>
    <property type="evidence" value="ECO:0007669"/>
    <property type="project" value="TreeGrafter"/>
</dbReference>
<dbReference type="Gene3D" id="2.10.110.10">
    <property type="entry name" value="Cysteine Rich Protein"/>
    <property type="match status" value="1"/>
</dbReference>
<evidence type="ECO:0000256" key="10">
    <source>
        <dbReference type="ARBA" id="ARBA00023155"/>
    </source>
</evidence>
<evidence type="ECO:0000256" key="2">
    <source>
        <dbReference type="ARBA" id="ARBA00022473"/>
    </source>
</evidence>
<evidence type="ECO:0000256" key="12">
    <source>
        <dbReference type="ARBA" id="ARBA00023163"/>
    </source>
</evidence>
<dbReference type="FunFam" id="2.10.110.10:FF:000034">
    <property type="entry name" value="Insulin gene enhancer protein ISL"/>
    <property type="match status" value="1"/>
</dbReference>
<dbReference type="GeneID" id="102038624"/>
<evidence type="ECO:0000259" key="19">
    <source>
        <dbReference type="PROSITE" id="PS50023"/>
    </source>
</evidence>
<feature type="region of interest" description="Disordered" evidence="18">
    <location>
        <begin position="131"/>
        <end position="201"/>
    </location>
</feature>
<feature type="domain" description="LIM zinc-binding" evidence="19">
    <location>
        <begin position="15"/>
        <end position="77"/>
    </location>
</feature>
<evidence type="ECO:0000256" key="6">
    <source>
        <dbReference type="ARBA" id="ARBA00022833"/>
    </source>
</evidence>
<keyword evidence="2" id="KW-0217">Developmental protein</keyword>
<dbReference type="InterPro" id="IPR001356">
    <property type="entry name" value="HD"/>
</dbReference>
<dbReference type="PANTHER" id="PTHR24204">
    <property type="entry name" value="INSULIN GENE ENHANCER PROTEIN"/>
    <property type="match status" value="1"/>
</dbReference>
<keyword evidence="12" id="KW-0804">Transcription</keyword>
<comment type="subcellular location">
    <subcellularLocation>
        <location evidence="1 15 17">Nucleus</location>
    </subcellularLocation>
</comment>
<evidence type="ECO:0000256" key="11">
    <source>
        <dbReference type="ARBA" id="ARBA00023159"/>
    </source>
</evidence>
<evidence type="ECO:0000313" key="22">
    <source>
        <dbReference type="RefSeq" id="XP_014162885.1"/>
    </source>
</evidence>
<name>A0A6I9Z787_GEOFO</name>
<evidence type="ECO:0000256" key="1">
    <source>
        <dbReference type="ARBA" id="ARBA00004123"/>
    </source>
</evidence>
<evidence type="ECO:0000256" key="15">
    <source>
        <dbReference type="PROSITE-ProRule" id="PRU00108"/>
    </source>
</evidence>
<dbReference type="PROSITE" id="PS00027">
    <property type="entry name" value="HOMEOBOX_1"/>
    <property type="match status" value="1"/>
</dbReference>
<dbReference type="Pfam" id="PF00046">
    <property type="entry name" value="Homeodomain"/>
    <property type="match status" value="1"/>
</dbReference>
<dbReference type="Proteomes" id="UP000504602">
    <property type="component" value="Unplaced"/>
</dbReference>
<dbReference type="CDD" id="cd09366">
    <property type="entry name" value="LIM1_Isl"/>
    <property type="match status" value="1"/>
</dbReference>
<dbReference type="CTD" id="3670"/>
<keyword evidence="4" id="KW-0677">Repeat</keyword>
<feature type="region of interest" description="Disordered" evidence="18">
    <location>
        <begin position="390"/>
        <end position="427"/>
    </location>
</feature>
<accession>A0A6I9Z787</accession>
<evidence type="ECO:0000259" key="20">
    <source>
        <dbReference type="PROSITE" id="PS50071"/>
    </source>
</evidence>